<dbReference type="AlphaFoldDB" id="A0A9D7QKV2"/>
<dbReference type="PIRSF" id="PIRSF024608">
    <property type="entry name" value="UCP024608"/>
    <property type="match status" value="1"/>
</dbReference>
<gene>
    <name evidence="7" type="primary">soxX</name>
    <name evidence="7" type="ORF">IPN75_06430</name>
</gene>
<feature type="signal peptide" evidence="5">
    <location>
        <begin position="1"/>
        <end position="21"/>
    </location>
</feature>
<reference evidence="7" key="1">
    <citation type="submission" date="2020-10" db="EMBL/GenBank/DDBJ databases">
        <title>Connecting structure to function with the recovery of over 1000 high-quality activated sludge metagenome-assembled genomes encoding full-length rRNA genes using long-read sequencing.</title>
        <authorList>
            <person name="Singleton C.M."/>
            <person name="Petriglieri F."/>
            <person name="Kristensen J.M."/>
            <person name="Kirkegaard R.H."/>
            <person name="Michaelsen T.Y."/>
            <person name="Andersen M.H."/>
            <person name="Karst S.M."/>
            <person name="Dueholm M.S."/>
            <person name="Nielsen P.H."/>
            <person name="Albertsen M."/>
        </authorList>
    </citation>
    <scope>NUCLEOTIDE SEQUENCE</scope>
    <source>
        <strain evidence="7">OdNE_18-Q3-R46-58_BAT3C.305</strain>
    </source>
</reference>
<feature type="domain" description="Cytochrome c" evidence="6">
    <location>
        <begin position="102"/>
        <end position="213"/>
    </location>
</feature>
<feature type="chain" id="PRO_5039689262" evidence="5">
    <location>
        <begin position="22"/>
        <end position="219"/>
    </location>
</feature>
<evidence type="ECO:0000313" key="7">
    <source>
        <dbReference type="EMBL" id="MBK8890043.1"/>
    </source>
</evidence>
<evidence type="ECO:0000256" key="4">
    <source>
        <dbReference type="PROSITE-ProRule" id="PRU00433"/>
    </source>
</evidence>
<evidence type="ECO:0000313" key="8">
    <source>
        <dbReference type="Proteomes" id="UP000808146"/>
    </source>
</evidence>
<accession>A0A9D7QKV2</accession>
<dbReference type="InterPro" id="IPR016823">
    <property type="entry name" value="Thiosulf_SoxX_II"/>
</dbReference>
<evidence type="ECO:0000256" key="3">
    <source>
        <dbReference type="ARBA" id="ARBA00023004"/>
    </source>
</evidence>
<dbReference type="InterPro" id="IPR009056">
    <property type="entry name" value="Cyt_c-like_dom"/>
</dbReference>
<dbReference type="InterPro" id="IPR036909">
    <property type="entry name" value="Cyt_c-like_dom_sf"/>
</dbReference>
<dbReference type="Gene3D" id="1.10.760.10">
    <property type="entry name" value="Cytochrome c-like domain"/>
    <property type="match status" value="1"/>
</dbReference>
<dbReference type="GO" id="GO:0046872">
    <property type="term" value="F:metal ion binding"/>
    <property type="evidence" value="ECO:0007669"/>
    <property type="project" value="UniProtKB-KW"/>
</dbReference>
<keyword evidence="5" id="KW-0732">Signal</keyword>
<keyword evidence="3 4" id="KW-0408">Iron</keyword>
<dbReference type="NCBIfam" id="TIGR04485">
    <property type="entry name" value="thiosulf_SoxX"/>
    <property type="match status" value="1"/>
</dbReference>
<name>A0A9D7QKV2_9RHOO</name>
<evidence type="ECO:0000259" key="6">
    <source>
        <dbReference type="PROSITE" id="PS51007"/>
    </source>
</evidence>
<evidence type="ECO:0000256" key="1">
    <source>
        <dbReference type="ARBA" id="ARBA00022617"/>
    </source>
</evidence>
<dbReference type="PROSITE" id="PS51007">
    <property type="entry name" value="CYTC"/>
    <property type="match status" value="1"/>
</dbReference>
<organism evidence="7 8">
    <name type="scientific">Candidatus Dechloromonas phosphorivorans</name>
    <dbReference type="NCBI Taxonomy" id="2899244"/>
    <lineage>
        <taxon>Bacteria</taxon>
        <taxon>Pseudomonadati</taxon>
        <taxon>Pseudomonadota</taxon>
        <taxon>Betaproteobacteria</taxon>
        <taxon>Rhodocyclales</taxon>
        <taxon>Azonexaceae</taxon>
        <taxon>Dechloromonas</taxon>
    </lineage>
</organism>
<evidence type="ECO:0000256" key="5">
    <source>
        <dbReference type="SAM" id="SignalP"/>
    </source>
</evidence>
<dbReference type="Pfam" id="PF00034">
    <property type="entry name" value="Cytochrom_C"/>
    <property type="match status" value="1"/>
</dbReference>
<evidence type="ECO:0000256" key="2">
    <source>
        <dbReference type="ARBA" id="ARBA00022723"/>
    </source>
</evidence>
<comment type="caution">
    <text evidence="7">The sequence shown here is derived from an EMBL/GenBank/DDBJ whole genome shotgun (WGS) entry which is preliminary data.</text>
</comment>
<proteinExistence type="predicted"/>
<dbReference type="EMBL" id="JADKBR010000005">
    <property type="protein sequence ID" value="MBK8890043.1"/>
    <property type="molecule type" value="Genomic_DNA"/>
</dbReference>
<dbReference type="InterPro" id="IPR030999">
    <property type="entry name" value="Thiosulf_SoxX"/>
</dbReference>
<keyword evidence="1 4" id="KW-0349">Heme</keyword>
<keyword evidence="2 4" id="KW-0479">Metal-binding</keyword>
<dbReference type="Proteomes" id="UP000808146">
    <property type="component" value="Unassembled WGS sequence"/>
</dbReference>
<dbReference type="GO" id="GO:0009055">
    <property type="term" value="F:electron transfer activity"/>
    <property type="evidence" value="ECO:0007669"/>
    <property type="project" value="InterPro"/>
</dbReference>
<protein>
    <submittedName>
        <fullName evidence="7">Sulfur oxidation c-type cytochrome SoxX</fullName>
    </submittedName>
</protein>
<dbReference type="SUPFAM" id="SSF46626">
    <property type="entry name" value="Cytochrome c"/>
    <property type="match status" value="1"/>
</dbReference>
<dbReference type="GO" id="GO:0020037">
    <property type="term" value="F:heme binding"/>
    <property type="evidence" value="ECO:0007669"/>
    <property type="project" value="InterPro"/>
</dbReference>
<sequence length="219" mass="24244">MTMKKLVIAALCAALAQTALAEEKTPSGRAVARNPVSAEAEQVFRNSFRTDNPKYWMTRVEQDEAMRLCGQYKDNPPAAVRQKIELAQKATIRYPVDGKLMGNWKEGEKIAAHGRGGHIGFIQPDAPMTPRGGNCYACHQLAAKEVAYGTIGPSLHHFGKLRGNSDDIVKYAYDKIYNSNAFNACTNMPRFGLHNWLTPEEITHVVALLMDPESPVNKD</sequence>